<dbReference type="GO" id="GO:0003677">
    <property type="term" value="F:DNA binding"/>
    <property type="evidence" value="ECO:0007669"/>
    <property type="project" value="UniProtKB-KW"/>
</dbReference>
<dbReference type="GO" id="GO:0010212">
    <property type="term" value="P:response to ionizing radiation"/>
    <property type="evidence" value="ECO:0007669"/>
    <property type="project" value="TreeGrafter"/>
</dbReference>
<evidence type="ECO:0000256" key="2">
    <source>
        <dbReference type="ARBA" id="ARBA00022763"/>
    </source>
</evidence>
<dbReference type="Proteomes" id="UP001155660">
    <property type="component" value="Chromosome A6"/>
</dbReference>
<dbReference type="OrthoDB" id="8697758at2759"/>
<evidence type="ECO:0000256" key="3">
    <source>
        <dbReference type="ARBA" id="ARBA00023125"/>
    </source>
</evidence>
<proteinExistence type="inferred from homology"/>
<dbReference type="GeneID" id="109091583"/>
<evidence type="ECO:0000256" key="6">
    <source>
        <dbReference type="ARBA" id="ARBA00038163"/>
    </source>
</evidence>
<dbReference type="AlphaFoldDB" id="A0A9Q9VBZ2"/>
<keyword evidence="3" id="KW-0238">DNA-binding</keyword>
<dbReference type="InterPro" id="IPR051231">
    <property type="entry name" value="SOSS-B"/>
</dbReference>
<accession>A0A9Q9VBZ2</accession>
<keyword evidence="5" id="KW-0539">Nucleus</keyword>
<dbReference type="GO" id="GO:0000724">
    <property type="term" value="P:double-strand break repair via homologous recombination"/>
    <property type="evidence" value="ECO:0007669"/>
    <property type="project" value="TreeGrafter"/>
</dbReference>
<evidence type="ECO:0000313" key="7">
    <source>
        <dbReference type="RefSeq" id="XP_018960903.1"/>
    </source>
</evidence>
<dbReference type="InterPro" id="IPR012340">
    <property type="entry name" value="NA-bd_OB-fold"/>
</dbReference>
<dbReference type="PANTHER" id="PTHR13356:SF3">
    <property type="entry name" value="SOSS COMPLEX SUBUNIT B1"/>
    <property type="match status" value="1"/>
</dbReference>
<dbReference type="GO" id="GO:0044818">
    <property type="term" value="P:mitotic G2/M transition checkpoint"/>
    <property type="evidence" value="ECO:0007669"/>
    <property type="project" value="TreeGrafter"/>
</dbReference>
<evidence type="ECO:0000256" key="1">
    <source>
        <dbReference type="ARBA" id="ARBA00004123"/>
    </source>
</evidence>
<protein>
    <submittedName>
        <fullName evidence="7">Uncharacterized protein LOC109091583</fullName>
    </submittedName>
</protein>
<dbReference type="Gene3D" id="2.40.50.140">
    <property type="entry name" value="Nucleic acid-binding proteins"/>
    <property type="match status" value="1"/>
</dbReference>
<keyword evidence="2" id="KW-0227">DNA damage</keyword>
<name>A0A9Q9VBZ2_CYPCA</name>
<dbReference type="GO" id="GO:0070876">
    <property type="term" value="C:SOSS complex"/>
    <property type="evidence" value="ECO:0007669"/>
    <property type="project" value="TreeGrafter"/>
</dbReference>
<comment type="similarity">
    <text evidence="6">Belongs to the SOSS-B family. SOSS-B1 subfamily.</text>
</comment>
<dbReference type="PANTHER" id="PTHR13356">
    <property type="entry name" value="OB FOLD NUCLEIC ACID BINDING PROTEIN-RELATED"/>
    <property type="match status" value="1"/>
</dbReference>
<dbReference type="SUPFAM" id="SSF50249">
    <property type="entry name" value="Nucleic acid-binding proteins"/>
    <property type="match status" value="1"/>
</dbReference>
<evidence type="ECO:0000256" key="5">
    <source>
        <dbReference type="ARBA" id="ARBA00023242"/>
    </source>
</evidence>
<gene>
    <name evidence="7" type="primary">LOC109091583</name>
</gene>
<reference evidence="7" key="1">
    <citation type="submission" date="2025-08" db="UniProtKB">
        <authorList>
            <consortium name="RefSeq"/>
        </authorList>
    </citation>
    <scope>IDENTIFICATION</scope>
    <source>
        <tissue evidence="7">Muscle</tissue>
    </source>
</reference>
<dbReference type="RefSeq" id="XP_018960903.1">
    <property type="nucleotide sequence ID" value="XM_019105358.2"/>
</dbReference>
<comment type="subcellular location">
    <subcellularLocation>
        <location evidence="1">Nucleus</location>
    </subcellularLocation>
</comment>
<evidence type="ECO:0000256" key="4">
    <source>
        <dbReference type="ARBA" id="ARBA00023204"/>
    </source>
</evidence>
<keyword evidence="4" id="KW-0234">DNA repair</keyword>
<dbReference type="KEGG" id="ccar:109091583"/>
<sequence>MAEQSPAKKSRNQVKGFLCDVSPVKDAHFDAVLQHEGEYSKLVVFRPEEHMQFHNAEKTQSLVTLDDVVLQPSMESSGRMNVFYTHRSKMSCVCDLRESFNSSFFARPQAVQLSELLNLHTKPKRVSINAKIIQEVHRGNSVVWDGRYLPRTEYIVADTTGCMSLSVWCEHSIIVGEWYNLINVSVREFRGKTSLSTTKDTQILSIPSQGTAAAVQVPTETIICDIIGANIKNLFICPRKHILKNVTLSSPAVYCVSCNTHYKSTAIIMKFSGHLDLKPETGNVVNPKIEDEVIRSVLTVNPSASGQDIIKSFIALPPMQIIIRKNVIVKMEDVPQKAEINSEDELPIKVEPAEESTEFYSPPDHGFLFSSQFRKRKSTD</sequence>
<organism evidence="7">
    <name type="scientific">Cyprinus carpio</name>
    <name type="common">Common carp</name>
    <dbReference type="NCBI Taxonomy" id="7962"/>
    <lineage>
        <taxon>Eukaryota</taxon>
        <taxon>Metazoa</taxon>
        <taxon>Chordata</taxon>
        <taxon>Craniata</taxon>
        <taxon>Vertebrata</taxon>
        <taxon>Euteleostomi</taxon>
        <taxon>Actinopterygii</taxon>
        <taxon>Neopterygii</taxon>
        <taxon>Teleostei</taxon>
        <taxon>Ostariophysi</taxon>
        <taxon>Cypriniformes</taxon>
        <taxon>Cyprinidae</taxon>
        <taxon>Cyprininae</taxon>
        <taxon>Cyprinus</taxon>
    </lineage>
</organism>